<proteinExistence type="predicted"/>
<sequence length="126" mass="14431">MEPMCGILHCQFPCPVNESLMRTLDKDQNQGFGSGVANREQRGRRRAFKAEIFEPNRELIDEGYPKIRTGNCTRLCHKSSKINALINGRQMRRLRVANADVNEVANGDQDEDWAWDEDWAAIGPKR</sequence>
<evidence type="ECO:0000313" key="1">
    <source>
        <dbReference type="EMBL" id="DAA04019.1"/>
    </source>
</evidence>
<name>Q6IK53_DROME</name>
<accession>Q6IK53</accession>
<protein>
    <submittedName>
        <fullName evidence="1">HDC13358</fullName>
    </submittedName>
</protein>
<organism evidence="1">
    <name type="scientific">Drosophila melanogaster</name>
    <name type="common">Fruit fly</name>
    <dbReference type="NCBI Taxonomy" id="7227"/>
    <lineage>
        <taxon>Eukaryota</taxon>
        <taxon>Metazoa</taxon>
        <taxon>Ecdysozoa</taxon>
        <taxon>Arthropoda</taxon>
        <taxon>Hexapoda</taxon>
        <taxon>Insecta</taxon>
        <taxon>Pterygota</taxon>
        <taxon>Neoptera</taxon>
        <taxon>Endopterygota</taxon>
        <taxon>Diptera</taxon>
        <taxon>Brachycera</taxon>
        <taxon>Muscomorpha</taxon>
        <taxon>Ephydroidea</taxon>
        <taxon>Drosophilidae</taxon>
        <taxon>Drosophila</taxon>
        <taxon>Sophophora</taxon>
    </lineage>
</organism>
<gene>
    <name evidence="1" type="ORF">HDC13358</name>
</gene>
<dbReference type="AlphaFoldDB" id="Q6IK53"/>
<reference evidence="1" key="1">
    <citation type="journal article" date="2003" name="Genome Biol.">
        <title>An integrated gene annotation and transcriptional profiling approach towards the full gene content of the Drosophila genome.</title>
        <authorList>
            <person name="Hild M."/>
            <person name="Beckmann B."/>
            <person name="Haas S.A."/>
            <person name="Koch B."/>
            <person name="Solovyev V."/>
            <person name="Busold C."/>
            <person name="Fellenberg K."/>
            <person name="Boutros M."/>
            <person name="Vingron M."/>
            <person name="Sauer F."/>
            <person name="Hoheisel J.D."/>
            <person name="Paro R."/>
        </authorList>
    </citation>
    <scope>NUCLEOTIDE SEQUENCE</scope>
</reference>
<dbReference type="EMBL" id="BK002513">
    <property type="protein sequence ID" value="DAA04019.1"/>
    <property type="molecule type" value="Genomic_DNA"/>
</dbReference>